<organism evidence="2 3">
    <name type="scientific">Micromonospora sonneratiae</name>
    <dbReference type="NCBI Taxonomy" id="1184706"/>
    <lineage>
        <taxon>Bacteria</taxon>
        <taxon>Bacillati</taxon>
        <taxon>Actinomycetota</taxon>
        <taxon>Actinomycetes</taxon>
        <taxon>Micromonosporales</taxon>
        <taxon>Micromonosporaceae</taxon>
        <taxon>Micromonospora</taxon>
    </lineage>
</organism>
<feature type="region of interest" description="Disordered" evidence="1">
    <location>
        <begin position="21"/>
        <end position="58"/>
    </location>
</feature>
<evidence type="ECO:0000313" key="3">
    <source>
        <dbReference type="Proteomes" id="UP001597260"/>
    </source>
</evidence>
<dbReference type="Proteomes" id="UP001597260">
    <property type="component" value="Unassembled WGS sequence"/>
</dbReference>
<feature type="compositionally biased region" description="Basic and acidic residues" evidence="1">
    <location>
        <begin position="48"/>
        <end position="58"/>
    </location>
</feature>
<keyword evidence="3" id="KW-1185">Reference proteome</keyword>
<comment type="caution">
    <text evidence="2">The sequence shown here is derived from an EMBL/GenBank/DDBJ whole genome shotgun (WGS) entry which is preliminary data.</text>
</comment>
<sequence>MTEPEEEHEKTLKTDAVLHTPRTANPGRVKKEQPKATVDVDWNEGEPVEPRITPREER</sequence>
<proteinExistence type="predicted"/>
<evidence type="ECO:0000256" key="1">
    <source>
        <dbReference type="SAM" id="MobiDB-lite"/>
    </source>
</evidence>
<dbReference type="RefSeq" id="WP_377570139.1">
    <property type="nucleotide sequence ID" value="NZ_JBHTMP010000014.1"/>
</dbReference>
<reference evidence="3" key="1">
    <citation type="journal article" date="2019" name="Int. J. Syst. Evol. Microbiol.">
        <title>The Global Catalogue of Microorganisms (GCM) 10K type strain sequencing project: providing services to taxonomists for standard genome sequencing and annotation.</title>
        <authorList>
            <consortium name="The Broad Institute Genomics Platform"/>
            <consortium name="The Broad Institute Genome Sequencing Center for Infectious Disease"/>
            <person name="Wu L."/>
            <person name="Ma J."/>
        </authorList>
    </citation>
    <scope>NUCLEOTIDE SEQUENCE [LARGE SCALE GENOMIC DNA]</scope>
    <source>
        <strain evidence="3">JCM 31037</strain>
    </source>
</reference>
<name>A0ABW3YBM5_9ACTN</name>
<accession>A0ABW3YBM5</accession>
<gene>
    <name evidence="2" type="ORF">ACFQ4H_12105</name>
</gene>
<dbReference type="EMBL" id="JBHTMP010000014">
    <property type="protein sequence ID" value="MFD1321834.1"/>
    <property type="molecule type" value="Genomic_DNA"/>
</dbReference>
<protein>
    <submittedName>
        <fullName evidence="2">Uncharacterized protein</fullName>
    </submittedName>
</protein>
<evidence type="ECO:0000313" key="2">
    <source>
        <dbReference type="EMBL" id="MFD1321834.1"/>
    </source>
</evidence>